<dbReference type="InterPro" id="IPR039261">
    <property type="entry name" value="FNR_nucleotide-bd"/>
</dbReference>
<comment type="caution">
    <text evidence="2">The sequence shown here is derived from an EMBL/GenBank/DDBJ whole genome shotgun (WGS) entry which is preliminary data.</text>
</comment>
<dbReference type="Gene3D" id="2.30.110.10">
    <property type="entry name" value="Electron Transport, Fmn-binding Protein, Chain A"/>
    <property type="match status" value="1"/>
</dbReference>
<reference evidence="2" key="1">
    <citation type="submission" date="2022-10" db="EMBL/GenBank/DDBJ databases">
        <title>Determination and structural analysis of whole genome sequence of Sarocladium strictum F4-1.</title>
        <authorList>
            <person name="Hu L."/>
            <person name="Jiang Y."/>
        </authorList>
    </citation>
    <scope>NUCLEOTIDE SEQUENCE</scope>
    <source>
        <strain evidence="2">F4-1</strain>
    </source>
</reference>
<organism evidence="2 3">
    <name type="scientific">Sarocladium strictum</name>
    <name type="common">Black bundle disease fungus</name>
    <name type="synonym">Acremonium strictum</name>
    <dbReference type="NCBI Taxonomy" id="5046"/>
    <lineage>
        <taxon>Eukaryota</taxon>
        <taxon>Fungi</taxon>
        <taxon>Dikarya</taxon>
        <taxon>Ascomycota</taxon>
        <taxon>Pezizomycotina</taxon>
        <taxon>Sordariomycetes</taxon>
        <taxon>Hypocreomycetidae</taxon>
        <taxon>Hypocreales</taxon>
        <taxon>Sarocladiaceae</taxon>
        <taxon>Sarocladium</taxon>
    </lineage>
</organism>
<dbReference type="Proteomes" id="UP001175261">
    <property type="component" value="Unassembled WGS sequence"/>
</dbReference>
<accession>A0AA39L5Z1</accession>
<gene>
    <name evidence="2" type="ORF">NLU13_7843</name>
</gene>
<dbReference type="SUPFAM" id="SSF52343">
    <property type="entry name" value="Ferredoxin reductase-like, C-terminal NADP-linked domain"/>
    <property type="match status" value="1"/>
</dbReference>
<dbReference type="Gene3D" id="2.40.30.10">
    <property type="entry name" value="Translation factors"/>
    <property type="match status" value="1"/>
</dbReference>
<dbReference type="PANTHER" id="PTHR42815:SF2">
    <property type="entry name" value="FAD-BINDING, PUTATIVE (AFU_ORTHOLOGUE AFUA_6G07600)-RELATED"/>
    <property type="match status" value="1"/>
</dbReference>
<name>A0AA39L5Z1_SARSR</name>
<dbReference type="PROSITE" id="PS51384">
    <property type="entry name" value="FAD_FR"/>
    <property type="match status" value="1"/>
</dbReference>
<dbReference type="SUPFAM" id="SSF63380">
    <property type="entry name" value="Riboflavin synthase domain-like"/>
    <property type="match status" value="1"/>
</dbReference>
<keyword evidence="3" id="KW-1185">Reference proteome</keyword>
<dbReference type="InterPro" id="IPR017938">
    <property type="entry name" value="Riboflavin_synthase-like_b-brl"/>
</dbReference>
<dbReference type="EMBL" id="JAPDFR010000007">
    <property type="protein sequence ID" value="KAK0385367.1"/>
    <property type="molecule type" value="Genomic_DNA"/>
</dbReference>
<dbReference type="InterPro" id="IPR012349">
    <property type="entry name" value="Split_barrel_FMN-bd"/>
</dbReference>
<sequence length="606" mass="65943">MPGVLGRHEGEVAVYGKLRVPVRENPSHPRLPPAHAQRVAQSSLLALGALDKQGRPWTTLLGGEAGFTRAVAENVLGIEGLVDSKEDPVMKAIWEGNVERDVVKGEGKLMSGLSIEPMTRDRVKFAGRMVVAARADGGKVQLGMQIEECIGNCPKYINKRRIVPKVPGFGNNGNRRVVKGLPLSEEAVKLLSKADMMFLSSEHAVDGMDTNHRGGAAGFMRLERNDDQGVSLVYPEFSGNMLYSTLGNLHTNPAVGVIVPDLETSDALFLTGHATILYGAEAGAVLSRSNLAVRIAVSDAVFIKSHLSFHTSDEGVEFSPYNPPIRRLLTEADVPLVDSGRVEITAKLVGREELTRSVNRYQFVLEGDAVKQDELMWRAGQYVTLDFEEELNIGFAHMNDDDPQSLNEDYKRTFTISNVPGAKTMEITAKLHGPVTRFLAKHPLRVPLSVPVLGFGGQEAFSLSAGLDKAGEVVFVAGGVGITPLLAQAPDILARLGRPGNSKKLSVLWSLRRDEVGLAADSFRRSEGLAAVTKVFLTGEKVTEEDEAETLRGLGAEVRERRMGEADLRQWRGKGLGFFACASGGMLVRIQGWLEGERLVWEEFAY</sequence>
<evidence type="ECO:0000313" key="3">
    <source>
        <dbReference type="Proteomes" id="UP001175261"/>
    </source>
</evidence>
<protein>
    <recommendedName>
        <fullName evidence="1">FAD-binding FR-type domain-containing protein</fullName>
    </recommendedName>
</protein>
<feature type="domain" description="FAD-binding FR-type" evidence="1">
    <location>
        <begin position="341"/>
        <end position="464"/>
    </location>
</feature>
<dbReference type="Gene3D" id="3.40.50.80">
    <property type="entry name" value="Nucleotide-binding domain of ferredoxin-NADP reductase (FNR) module"/>
    <property type="match status" value="1"/>
</dbReference>
<proteinExistence type="predicted"/>
<dbReference type="InterPro" id="IPR017927">
    <property type="entry name" value="FAD-bd_FR_type"/>
</dbReference>
<dbReference type="PANTHER" id="PTHR42815">
    <property type="entry name" value="FAD-BINDING, PUTATIVE (AFU_ORTHOLOGUE AFUA_6G07600)-RELATED"/>
    <property type="match status" value="1"/>
</dbReference>
<evidence type="ECO:0000313" key="2">
    <source>
        <dbReference type="EMBL" id="KAK0385367.1"/>
    </source>
</evidence>
<dbReference type="GO" id="GO:0016491">
    <property type="term" value="F:oxidoreductase activity"/>
    <property type="evidence" value="ECO:0007669"/>
    <property type="project" value="InterPro"/>
</dbReference>
<dbReference type="AlphaFoldDB" id="A0AA39L5Z1"/>
<evidence type="ECO:0000259" key="1">
    <source>
        <dbReference type="PROSITE" id="PS51384"/>
    </source>
</evidence>